<comment type="caution">
    <text evidence="1">The sequence shown here is derived from an EMBL/GenBank/DDBJ whole genome shotgun (WGS) entry which is preliminary data.</text>
</comment>
<reference evidence="1 2" key="1">
    <citation type="submission" date="2021-07" db="EMBL/GenBank/DDBJ databases">
        <authorList>
            <person name="Imarazene B."/>
            <person name="Zahm M."/>
            <person name="Klopp C."/>
            <person name="Cabau C."/>
            <person name="Beille S."/>
            <person name="Jouanno E."/>
            <person name="Castinel A."/>
            <person name="Lluch J."/>
            <person name="Gil L."/>
            <person name="Kuchtly C."/>
            <person name="Lopez Roques C."/>
            <person name="Donnadieu C."/>
            <person name="Parrinello H."/>
            <person name="Journot L."/>
            <person name="Du K."/>
            <person name="Schartl M."/>
            <person name="Retaux S."/>
            <person name="Guiguen Y."/>
        </authorList>
    </citation>
    <scope>NUCLEOTIDE SEQUENCE [LARGE SCALE GENOMIC DNA]</scope>
    <source>
        <strain evidence="1">Pach_M1</strain>
        <tissue evidence="1">Testis</tissue>
    </source>
</reference>
<proteinExistence type="predicted"/>
<evidence type="ECO:0000313" key="1">
    <source>
        <dbReference type="EMBL" id="KAG9271522.1"/>
    </source>
</evidence>
<protein>
    <submittedName>
        <fullName evidence="1">Uncharacterized protein</fullName>
    </submittedName>
</protein>
<dbReference type="Proteomes" id="UP000752171">
    <property type="component" value="Unassembled WGS sequence"/>
</dbReference>
<accession>A0A8T2LNN0</accession>
<name>A0A8T2LNN0_ASTMX</name>
<sequence length="79" mass="8989">MRPAEEPNSKQGLRGRRCFNHRGQCTERTPAICVQRYTSNRGAGIEDVSSDTCDERHPYSPVPALLYMLEPWSDALIRP</sequence>
<organism evidence="1 2">
    <name type="scientific">Astyanax mexicanus</name>
    <name type="common">Blind cave fish</name>
    <name type="synonym">Astyanax fasciatus mexicanus</name>
    <dbReference type="NCBI Taxonomy" id="7994"/>
    <lineage>
        <taxon>Eukaryota</taxon>
        <taxon>Metazoa</taxon>
        <taxon>Chordata</taxon>
        <taxon>Craniata</taxon>
        <taxon>Vertebrata</taxon>
        <taxon>Euteleostomi</taxon>
        <taxon>Actinopterygii</taxon>
        <taxon>Neopterygii</taxon>
        <taxon>Teleostei</taxon>
        <taxon>Ostariophysi</taxon>
        <taxon>Characiformes</taxon>
        <taxon>Characoidei</taxon>
        <taxon>Acestrorhamphidae</taxon>
        <taxon>Acestrorhamphinae</taxon>
        <taxon>Astyanax</taxon>
    </lineage>
</organism>
<dbReference type="AlphaFoldDB" id="A0A8T2LNN0"/>
<evidence type="ECO:0000313" key="2">
    <source>
        <dbReference type="Proteomes" id="UP000752171"/>
    </source>
</evidence>
<dbReference type="EMBL" id="JAICCE010000011">
    <property type="protein sequence ID" value="KAG9271522.1"/>
    <property type="molecule type" value="Genomic_DNA"/>
</dbReference>
<gene>
    <name evidence="1" type="ORF">AMEX_G14453</name>
</gene>